<keyword evidence="6" id="KW-1185">Reference proteome</keyword>
<dbReference type="InterPro" id="IPR036443">
    <property type="entry name" value="Znf_RanBP2_sf"/>
</dbReference>
<dbReference type="PANTHER" id="PTHR23111">
    <property type="entry name" value="ZINC FINGER PROTEIN"/>
    <property type="match status" value="1"/>
</dbReference>
<keyword evidence="1" id="KW-0479">Metal-binding</keyword>
<dbReference type="Gene3D" id="4.10.1060.10">
    <property type="entry name" value="Zinc finger, RanBP2-type"/>
    <property type="match status" value="2"/>
</dbReference>
<evidence type="ECO:0000259" key="4">
    <source>
        <dbReference type="SMART" id="SM00547"/>
    </source>
</evidence>
<evidence type="ECO:0000256" key="2">
    <source>
        <dbReference type="ARBA" id="ARBA00022771"/>
    </source>
</evidence>
<dbReference type="SUPFAM" id="SSF90209">
    <property type="entry name" value="Ran binding protein zinc finger-like"/>
    <property type="match status" value="2"/>
</dbReference>
<dbReference type="AlphaFoldDB" id="A0A7J6MMQ6"/>
<dbReference type="Proteomes" id="UP000591131">
    <property type="component" value="Unassembled WGS sequence"/>
</dbReference>
<reference evidence="5 6" key="1">
    <citation type="submission" date="2020-04" db="EMBL/GenBank/DDBJ databases">
        <title>Perkinsus chesapeaki whole genome sequence.</title>
        <authorList>
            <person name="Bogema D.R."/>
        </authorList>
    </citation>
    <scope>NUCLEOTIDE SEQUENCE [LARGE SCALE GENOMIC DNA]</scope>
    <source>
        <strain evidence="5">ATCC PRA-425</strain>
    </source>
</reference>
<dbReference type="GO" id="GO:0003729">
    <property type="term" value="F:mRNA binding"/>
    <property type="evidence" value="ECO:0007669"/>
    <property type="project" value="TreeGrafter"/>
</dbReference>
<accession>A0A7J6MMQ6</accession>
<dbReference type="OrthoDB" id="427239at2759"/>
<name>A0A7J6MMQ6_PERCH</name>
<feature type="domain" description="RanBP2-type" evidence="4">
    <location>
        <begin position="146"/>
        <end position="172"/>
    </location>
</feature>
<dbReference type="Pfam" id="PF00641">
    <property type="entry name" value="Zn_ribbon_RanBP"/>
    <property type="match status" value="1"/>
</dbReference>
<evidence type="ECO:0000313" key="6">
    <source>
        <dbReference type="Proteomes" id="UP000591131"/>
    </source>
</evidence>
<evidence type="ECO:0000313" key="5">
    <source>
        <dbReference type="EMBL" id="KAF4672863.1"/>
    </source>
</evidence>
<proteinExistence type="predicted"/>
<feature type="domain" description="RanBP2-type" evidence="4">
    <location>
        <begin position="98"/>
        <end position="124"/>
    </location>
</feature>
<keyword evidence="3" id="KW-0862">Zinc</keyword>
<evidence type="ECO:0000256" key="3">
    <source>
        <dbReference type="ARBA" id="ARBA00022833"/>
    </source>
</evidence>
<gene>
    <name evidence="5" type="ORF">FOL47_011282</name>
</gene>
<dbReference type="GO" id="GO:0008270">
    <property type="term" value="F:zinc ion binding"/>
    <property type="evidence" value="ECO:0007669"/>
    <property type="project" value="UniProtKB-KW"/>
</dbReference>
<comment type="caution">
    <text evidence="5">The sequence shown here is derived from an EMBL/GenBank/DDBJ whole genome shotgun (WGS) entry which is preliminary data.</text>
</comment>
<dbReference type="InterPro" id="IPR001876">
    <property type="entry name" value="Znf_RanBP2"/>
</dbReference>
<keyword evidence="2" id="KW-0863">Zinc-finger</keyword>
<dbReference type="PANTHER" id="PTHR23111:SF40">
    <property type="entry name" value="RNA-BINDING PROTEIN INVOLVED IN HETEROCHROMATIN ASSEMBLY-RELATED"/>
    <property type="match status" value="1"/>
</dbReference>
<dbReference type="EMBL" id="JAAPAO010000097">
    <property type="protein sequence ID" value="KAF4672863.1"/>
    <property type="molecule type" value="Genomic_DNA"/>
</dbReference>
<sequence>MTVPGMVVTGHADGATTLIILIERSVTGKSVEGQEMKVTRRPLMGNHSLKATSVREHPQVAVVPQTIGPVPLVANLSGEQLGSRTPRNSGPPRAGENGNWRCSVCGNVNYPSRDRCNGKGCGRQREEVEAKAHAPNTRSTRDTGAGNWVCPACSNLNYAHRTRCNRKQCGLPRPLGA</sequence>
<dbReference type="SMART" id="SM00547">
    <property type="entry name" value="ZnF_RBZ"/>
    <property type="match status" value="2"/>
</dbReference>
<evidence type="ECO:0000256" key="1">
    <source>
        <dbReference type="ARBA" id="ARBA00022723"/>
    </source>
</evidence>
<protein>
    <recommendedName>
        <fullName evidence="4">RanBP2-type domain-containing protein</fullName>
    </recommendedName>
</protein>
<organism evidence="5 6">
    <name type="scientific">Perkinsus chesapeaki</name>
    <name type="common">Clam parasite</name>
    <name type="synonym">Perkinsus andrewsi</name>
    <dbReference type="NCBI Taxonomy" id="330153"/>
    <lineage>
        <taxon>Eukaryota</taxon>
        <taxon>Sar</taxon>
        <taxon>Alveolata</taxon>
        <taxon>Perkinsozoa</taxon>
        <taxon>Perkinsea</taxon>
        <taxon>Perkinsida</taxon>
        <taxon>Perkinsidae</taxon>
        <taxon>Perkinsus</taxon>
    </lineage>
</organism>